<reference evidence="16" key="4">
    <citation type="submission" date="2025-09" db="UniProtKB">
        <authorList>
            <consortium name="Ensembl"/>
        </authorList>
    </citation>
    <scope>IDENTIFICATION</scope>
</reference>
<organism evidence="16 17">
    <name type="scientific">Ciona intestinalis</name>
    <name type="common">Transparent sea squirt</name>
    <name type="synonym">Ascidia intestinalis</name>
    <dbReference type="NCBI Taxonomy" id="7719"/>
    <lineage>
        <taxon>Eukaryota</taxon>
        <taxon>Metazoa</taxon>
        <taxon>Chordata</taxon>
        <taxon>Tunicata</taxon>
        <taxon>Ascidiacea</taxon>
        <taxon>Phlebobranchia</taxon>
        <taxon>Cionidae</taxon>
        <taxon>Ciona</taxon>
    </lineage>
</organism>
<evidence type="ECO:0000256" key="11">
    <source>
        <dbReference type="ARBA" id="ARBA00023136"/>
    </source>
</evidence>
<dbReference type="Pfam" id="PF04281">
    <property type="entry name" value="Tom22"/>
    <property type="match status" value="1"/>
</dbReference>
<keyword evidence="9" id="KW-0811">Translocation</keyword>
<dbReference type="GO" id="GO:0005742">
    <property type="term" value="C:mitochondrial outer membrane translocase complex"/>
    <property type="evidence" value="ECO:0000318"/>
    <property type="project" value="GO_Central"/>
</dbReference>
<feature type="transmembrane region" description="Helical" evidence="15">
    <location>
        <begin position="52"/>
        <end position="73"/>
    </location>
</feature>
<dbReference type="EMBL" id="EAAA01000655">
    <property type="status" value="NOT_ANNOTATED_CDS"/>
    <property type="molecule type" value="Genomic_DNA"/>
</dbReference>
<reference evidence="16" key="3">
    <citation type="submission" date="2025-08" db="UniProtKB">
        <authorList>
            <consortium name="Ensembl"/>
        </authorList>
    </citation>
    <scope>IDENTIFICATION</scope>
</reference>
<keyword evidence="12" id="KW-0675">Receptor</keyword>
<dbReference type="PANTHER" id="PTHR12504:SF0">
    <property type="entry name" value="MITOCHONDRIAL IMPORT RECEPTOR SUBUNIT TOM22 HOMOLOG"/>
    <property type="match status" value="1"/>
</dbReference>
<evidence type="ECO:0000256" key="15">
    <source>
        <dbReference type="SAM" id="Phobius"/>
    </source>
</evidence>
<comment type="subcellular location">
    <subcellularLocation>
        <location evidence="1">Mitochondrion outer membrane</location>
        <topology evidence="1">Single-pass membrane protein</topology>
    </subcellularLocation>
</comment>
<name>H2XY09_CIOIN</name>
<keyword evidence="4" id="KW-0813">Transport</keyword>
<evidence type="ECO:0000256" key="6">
    <source>
        <dbReference type="ARBA" id="ARBA00022787"/>
    </source>
</evidence>
<dbReference type="InParanoid" id="H2XY09"/>
<keyword evidence="17" id="KW-1185">Reference proteome</keyword>
<dbReference type="OMA" id="FPEKAWS"/>
<reference evidence="17" key="1">
    <citation type="journal article" date="2002" name="Science">
        <title>The draft genome of Ciona intestinalis: insights into chordate and vertebrate origins.</title>
        <authorList>
            <person name="Dehal P."/>
            <person name="Satou Y."/>
            <person name="Campbell R.K."/>
            <person name="Chapman J."/>
            <person name="Degnan B."/>
            <person name="De Tomaso A."/>
            <person name="Davidson B."/>
            <person name="Di Gregorio A."/>
            <person name="Gelpke M."/>
            <person name="Goodstein D.M."/>
            <person name="Harafuji N."/>
            <person name="Hastings K.E."/>
            <person name="Ho I."/>
            <person name="Hotta K."/>
            <person name="Huang W."/>
            <person name="Kawashima T."/>
            <person name="Lemaire P."/>
            <person name="Martinez D."/>
            <person name="Meinertzhagen I.A."/>
            <person name="Necula S."/>
            <person name="Nonaka M."/>
            <person name="Putnam N."/>
            <person name="Rash S."/>
            <person name="Saiga H."/>
            <person name="Satake M."/>
            <person name="Terry A."/>
            <person name="Yamada L."/>
            <person name="Wang H.G."/>
            <person name="Awazu S."/>
            <person name="Azumi K."/>
            <person name="Boore J."/>
            <person name="Branno M."/>
            <person name="Chin-Bow S."/>
            <person name="DeSantis R."/>
            <person name="Doyle S."/>
            <person name="Francino P."/>
            <person name="Keys D.N."/>
            <person name="Haga S."/>
            <person name="Hayashi H."/>
            <person name="Hino K."/>
            <person name="Imai K.S."/>
            <person name="Inaba K."/>
            <person name="Kano S."/>
            <person name="Kobayashi K."/>
            <person name="Kobayashi M."/>
            <person name="Lee B.I."/>
            <person name="Makabe K.W."/>
            <person name="Manohar C."/>
            <person name="Matassi G."/>
            <person name="Medina M."/>
            <person name="Mochizuki Y."/>
            <person name="Mount S."/>
            <person name="Morishita T."/>
            <person name="Miura S."/>
            <person name="Nakayama A."/>
            <person name="Nishizaka S."/>
            <person name="Nomoto H."/>
            <person name="Ohta F."/>
            <person name="Oishi K."/>
            <person name="Rigoutsos I."/>
            <person name="Sano M."/>
            <person name="Sasaki A."/>
            <person name="Sasakura Y."/>
            <person name="Shoguchi E."/>
            <person name="Shin-i T."/>
            <person name="Spagnuolo A."/>
            <person name="Stainier D."/>
            <person name="Suzuki M.M."/>
            <person name="Tassy O."/>
            <person name="Takatori N."/>
            <person name="Tokuoka M."/>
            <person name="Yagi K."/>
            <person name="Yoshizaki F."/>
            <person name="Wada S."/>
            <person name="Zhang C."/>
            <person name="Hyatt P.D."/>
            <person name="Larimer F."/>
            <person name="Detter C."/>
            <person name="Doggett N."/>
            <person name="Glavina T."/>
            <person name="Hawkins T."/>
            <person name="Richardson P."/>
            <person name="Lucas S."/>
            <person name="Kohara Y."/>
            <person name="Levine M."/>
            <person name="Satoh N."/>
            <person name="Rokhsar D.S."/>
        </authorList>
    </citation>
    <scope>NUCLEOTIDE SEQUENCE [LARGE SCALE GENOMIC DNA]</scope>
</reference>
<protein>
    <recommendedName>
        <fullName evidence="3">Mitochondrial import receptor subunit TOM22 homolog</fullName>
    </recommendedName>
    <alternativeName>
        <fullName evidence="13">Translocase of outer membrane 22 kDa subunit homolog</fullName>
    </alternativeName>
</protein>
<dbReference type="HOGENOM" id="CLU_108175_1_1_1"/>
<evidence type="ECO:0000256" key="7">
    <source>
        <dbReference type="ARBA" id="ARBA00022927"/>
    </source>
</evidence>
<evidence type="ECO:0000256" key="1">
    <source>
        <dbReference type="ARBA" id="ARBA00004572"/>
    </source>
</evidence>
<comment type="function">
    <text evidence="14">Central receptor component of the translocase of the outer membrane of mitochondria (TOM complex) responsible for the recognition and translocation of cytosolically synthesized mitochondrial preproteins. Together with the peripheral receptor TOM20 functions as the transit peptide receptor and facilitates the movement of preproteins into the translocation pore. Required for the translocation across the mitochondrial outer membrane of cytochrome P450 monooxygenases.</text>
</comment>
<evidence type="ECO:0000256" key="9">
    <source>
        <dbReference type="ARBA" id="ARBA00023010"/>
    </source>
</evidence>
<dbReference type="Ensembl" id="ENSCINT00000035537.1">
    <property type="protein sequence ID" value="ENSCINP00000034543.1"/>
    <property type="gene ID" value="ENSCING00000022903.1"/>
</dbReference>
<dbReference type="Proteomes" id="UP000008144">
    <property type="component" value="Chromosome 11"/>
</dbReference>
<reference evidence="16" key="2">
    <citation type="journal article" date="2008" name="Genome Biol.">
        <title>Improved genome assembly and evidence-based global gene model set for the chordate Ciona intestinalis: new insight into intron and operon populations.</title>
        <authorList>
            <person name="Satou Y."/>
            <person name="Mineta K."/>
            <person name="Ogasawara M."/>
            <person name="Sasakura Y."/>
            <person name="Shoguchi E."/>
            <person name="Ueno K."/>
            <person name="Yamada L."/>
            <person name="Matsumoto J."/>
            <person name="Wasserscheid J."/>
            <person name="Dewar K."/>
            <person name="Wiley G.B."/>
            <person name="Macmil S.L."/>
            <person name="Roe B.A."/>
            <person name="Zeller R.W."/>
            <person name="Hastings K.E."/>
            <person name="Lemaire P."/>
            <person name="Lindquist E."/>
            <person name="Endo T."/>
            <person name="Hotta K."/>
            <person name="Inaba K."/>
        </authorList>
    </citation>
    <scope>NUCLEOTIDE SEQUENCE [LARGE SCALE GENOMIC DNA]</scope>
    <source>
        <strain evidence="16">wild type</strain>
    </source>
</reference>
<accession>H2XY09</accession>
<keyword evidence="6" id="KW-1000">Mitochondrion outer membrane</keyword>
<evidence type="ECO:0000256" key="12">
    <source>
        <dbReference type="ARBA" id="ARBA00023170"/>
    </source>
</evidence>
<keyword evidence="5 15" id="KW-0812">Transmembrane</keyword>
<dbReference type="STRING" id="7719.ENSCINP00000034543"/>
<evidence type="ECO:0000256" key="3">
    <source>
        <dbReference type="ARBA" id="ARBA00016229"/>
    </source>
</evidence>
<evidence type="ECO:0000313" key="16">
    <source>
        <dbReference type="Ensembl" id="ENSCINP00000034543.1"/>
    </source>
</evidence>
<evidence type="ECO:0000256" key="14">
    <source>
        <dbReference type="ARBA" id="ARBA00046217"/>
    </source>
</evidence>
<evidence type="ECO:0000313" key="17">
    <source>
        <dbReference type="Proteomes" id="UP000008144"/>
    </source>
</evidence>
<evidence type="ECO:0000256" key="8">
    <source>
        <dbReference type="ARBA" id="ARBA00022989"/>
    </source>
</evidence>
<dbReference type="GeneTree" id="ENSGT00390000016475"/>
<dbReference type="GO" id="GO:0030150">
    <property type="term" value="P:protein import into mitochondrial matrix"/>
    <property type="evidence" value="ECO:0000318"/>
    <property type="project" value="GO_Central"/>
</dbReference>
<evidence type="ECO:0000256" key="13">
    <source>
        <dbReference type="ARBA" id="ARBA00031266"/>
    </source>
</evidence>
<keyword evidence="8 15" id="KW-1133">Transmembrane helix</keyword>
<comment type="similarity">
    <text evidence="2">Belongs to the Tom22 family.</text>
</comment>
<evidence type="ECO:0000256" key="2">
    <source>
        <dbReference type="ARBA" id="ARBA00009874"/>
    </source>
</evidence>
<dbReference type="PANTHER" id="PTHR12504">
    <property type="entry name" value="MITOCHONDRIAL IMPORT RECEPTOR SUBUNIT TOM22"/>
    <property type="match status" value="1"/>
</dbReference>
<keyword evidence="10" id="KW-0496">Mitochondrion</keyword>
<evidence type="ECO:0000256" key="4">
    <source>
        <dbReference type="ARBA" id="ARBA00022448"/>
    </source>
</evidence>
<dbReference type="GO" id="GO:0006886">
    <property type="term" value="P:intracellular protein transport"/>
    <property type="evidence" value="ECO:0007669"/>
    <property type="project" value="InterPro"/>
</dbReference>
<keyword evidence="11 15" id="KW-0472">Membrane</keyword>
<dbReference type="FunCoup" id="H2XY09">
    <property type="interactions" value="671"/>
</dbReference>
<keyword evidence="7" id="KW-0653">Protein transport</keyword>
<evidence type="ECO:0000256" key="5">
    <source>
        <dbReference type="ARBA" id="ARBA00022692"/>
    </source>
</evidence>
<sequence>MAQIQENYEEIDDETISERIWGLTEMFPDSVRSVASSTSSLSKVAASKTYSFIRSALWVGTTGFMVLIVPVLFEQERFNLEQQQQQHQRQILLGPNAAVSNMHGGIGLAPPPPVKL</sequence>
<proteinExistence type="inferred from homology"/>
<evidence type="ECO:0000256" key="10">
    <source>
        <dbReference type="ARBA" id="ARBA00023128"/>
    </source>
</evidence>
<dbReference type="InterPro" id="IPR005683">
    <property type="entry name" value="Tom22"/>
</dbReference>
<dbReference type="CDD" id="cd22884">
    <property type="entry name" value="TOM22"/>
    <property type="match status" value="1"/>
</dbReference>
<dbReference type="AlphaFoldDB" id="H2XY09"/>